<sequence length="73" mass="8832">MTETFSAKKFKEFISNERKIFLENCMKAQNTTENTKDDLYLADSYFPSVNSLKNYGYYHYNHHTKLYQWSKTK</sequence>
<evidence type="ECO:0000313" key="2">
    <source>
        <dbReference type="Proteomes" id="UP000823613"/>
    </source>
</evidence>
<reference evidence="1" key="1">
    <citation type="submission" date="2020-10" db="EMBL/GenBank/DDBJ databases">
        <authorList>
            <person name="Gilroy R."/>
        </authorList>
    </citation>
    <scope>NUCLEOTIDE SEQUENCE</scope>
    <source>
        <strain evidence="1">11159</strain>
    </source>
</reference>
<evidence type="ECO:0000313" key="1">
    <source>
        <dbReference type="EMBL" id="MBO8426945.1"/>
    </source>
</evidence>
<comment type="caution">
    <text evidence="1">The sequence shown here is derived from an EMBL/GenBank/DDBJ whole genome shotgun (WGS) entry which is preliminary data.</text>
</comment>
<gene>
    <name evidence="1" type="ORF">IAC58_00035</name>
</gene>
<organism evidence="1 2">
    <name type="scientific">Candidatus Onthovivens merdipullorum</name>
    <dbReference type="NCBI Taxonomy" id="2840889"/>
    <lineage>
        <taxon>Bacteria</taxon>
        <taxon>Bacillati</taxon>
        <taxon>Bacillota</taxon>
        <taxon>Bacilli</taxon>
        <taxon>Bacillales</taxon>
        <taxon>Candidatus Onthovivens</taxon>
    </lineage>
</organism>
<dbReference type="Proteomes" id="UP000823613">
    <property type="component" value="Unassembled WGS sequence"/>
</dbReference>
<accession>A0A9D9DHR3</accession>
<reference evidence="1" key="2">
    <citation type="journal article" date="2021" name="PeerJ">
        <title>Extensive microbial diversity within the chicken gut microbiome revealed by metagenomics and culture.</title>
        <authorList>
            <person name="Gilroy R."/>
            <person name="Ravi A."/>
            <person name="Getino M."/>
            <person name="Pursley I."/>
            <person name="Horton D.L."/>
            <person name="Alikhan N.F."/>
            <person name="Baker D."/>
            <person name="Gharbi K."/>
            <person name="Hall N."/>
            <person name="Watson M."/>
            <person name="Adriaenssens E.M."/>
            <person name="Foster-Nyarko E."/>
            <person name="Jarju S."/>
            <person name="Secka A."/>
            <person name="Antonio M."/>
            <person name="Oren A."/>
            <person name="Chaudhuri R.R."/>
            <person name="La Ragione R."/>
            <person name="Hildebrand F."/>
            <person name="Pallen M.J."/>
        </authorList>
    </citation>
    <scope>NUCLEOTIDE SEQUENCE</scope>
    <source>
        <strain evidence="1">11159</strain>
    </source>
</reference>
<proteinExistence type="predicted"/>
<dbReference type="EMBL" id="JADIMY010000002">
    <property type="protein sequence ID" value="MBO8426945.1"/>
    <property type="molecule type" value="Genomic_DNA"/>
</dbReference>
<protein>
    <submittedName>
        <fullName evidence="1">Uncharacterized protein</fullName>
    </submittedName>
</protein>
<dbReference type="AlphaFoldDB" id="A0A9D9DHR3"/>
<name>A0A9D9DHR3_9BACL</name>